<protein>
    <submittedName>
        <fullName evidence="1">Uncharacterized protein</fullName>
    </submittedName>
</protein>
<dbReference type="EMBL" id="CP069483">
    <property type="protein sequence ID" value="QRO80712.1"/>
    <property type="molecule type" value="Genomic_DNA"/>
</dbReference>
<keyword evidence="2" id="KW-1185">Reference proteome</keyword>
<accession>A0A892ID94</accession>
<reference evidence="1 2" key="1">
    <citation type="submission" date="2021-02" db="EMBL/GenBank/DDBJ databases">
        <title>FDA dAtabase for Regulatory Grade micrObial Sequences (FDA-ARGOS): Supporting development and validation of Infectious Disease Dx tests.</title>
        <authorList>
            <person name="Minogue T."/>
            <person name="Wolcott M."/>
            <person name="Wasieloski L."/>
            <person name="Aguilar W."/>
            <person name="Moore D."/>
            <person name="Jaissle J."/>
            <person name="Tallon L."/>
            <person name="Sadzewicz L."/>
            <person name="Zhao X."/>
            <person name="Boylan J."/>
            <person name="Ott S."/>
            <person name="Bowen H."/>
            <person name="Vavikolanu K."/>
            <person name="Mehta A."/>
            <person name="Aluvathingal J."/>
            <person name="Nadendla S."/>
            <person name="Yan Y."/>
            <person name="Sichtig H."/>
        </authorList>
    </citation>
    <scope>NUCLEOTIDE SEQUENCE [LARGE SCALE GENOMIC DNA]</scope>
    <source>
        <strain evidence="1 2">FDAARGOS_1272</strain>
    </source>
</reference>
<name>A0A892ID94_9BURK</name>
<dbReference type="RefSeq" id="WP_081293727.1">
    <property type="nucleotide sequence ID" value="NZ_CP033838.1"/>
</dbReference>
<sequence>MKINRAMKGALSEVRLDGPLNPSLKSIADSGFDLLEECYFLRGLLGATNVTRGSFTDCTGYECFVNSLHVEDYDSVAPLTQAVLLVKEVFMVWNAMQRTSRITAIISADEFSVVTKFHVQRPGEQWLSDNIDGYDDPVMSIDSDEDVLSQIATIR</sequence>
<organism evidence="1 2">
    <name type="scientific">Burkholderia dolosa</name>
    <dbReference type="NCBI Taxonomy" id="152500"/>
    <lineage>
        <taxon>Bacteria</taxon>
        <taxon>Pseudomonadati</taxon>
        <taxon>Pseudomonadota</taxon>
        <taxon>Betaproteobacteria</taxon>
        <taxon>Burkholderiales</taxon>
        <taxon>Burkholderiaceae</taxon>
        <taxon>Burkholderia</taxon>
        <taxon>Burkholderia cepacia complex</taxon>
    </lineage>
</organism>
<proteinExistence type="predicted"/>
<evidence type="ECO:0000313" key="2">
    <source>
        <dbReference type="Proteomes" id="UP000625568"/>
    </source>
</evidence>
<dbReference type="Proteomes" id="UP000625568">
    <property type="component" value="Chromosome 2"/>
</dbReference>
<dbReference type="AlphaFoldDB" id="A0A892ID94"/>
<gene>
    <name evidence="1" type="ORF">I6K02_17090</name>
</gene>
<evidence type="ECO:0000313" key="1">
    <source>
        <dbReference type="EMBL" id="QRO80712.1"/>
    </source>
</evidence>